<reference evidence="8" key="1">
    <citation type="journal article" date="2016" name="Insect Biochem. Mol. Biol.">
        <title>Multifaceted biological insights from a draft genome sequence of the tobacco hornworm moth, Manduca sexta.</title>
        <authorList>
            <person name="Kanost M.R."/>
            <person name="Arrese E.L."/>
            <person name="Cao X."/>
            <person name="Chen Y.R."/>
            <person name="Chellapilla S."/>
            <person name="Goldsmith M.R."/>
            <person name="Grosse-Wilde E."/>
            <person name="Heckel D.G."/>
            <person name="Herndon N."/>
            <person name="Jiang H."/>
            <person name="Papanicolaou A."/>
            <person name="Qu J."/>
            <person name="Soulages J.L."/>
            <person name="Vogel H."/>
            <person name="Walters J."/>
            <person name="Waterhouse R.M."/>
            <person name="Ahn S.J."/>
            <person name="Almeida F.C."/>
            <person name="An C."/>
            <person name="Aqrawi P."/>
            <person name="Bretschneider A."/>
            <person name="Bryant W.B."/>
            <person name="Bucks S."/>
            <person name="Chao H."/>
            <person name="Chevignon G."/>
            <person name="Christen J.M."/>
            <person name="Clarke D.F."/>
            <person name="Dittmer N.T."/>
            <person name="Ferguson L.C.F."/>
            <person name="Garavelou S."/>
            <person name="Gordon K.H.J."/>
            <person name="Gunaratna R.T."/>
            <person name="Han Y."/>
            <person name="Hauser F."/>
            <person name="He Y."/>
            <person name="Heidel-Fischer H."/>
            <person name="Hirsh A."/>
            <person name="Hu Y."/>
            <person name="Jiang H."/>
            <person name="Kalra D."/>
            <person name="Klinner C."/>
            <person name="Konig C."/>
            <person name="Kovar C."/>
            <person name="Kroll A.R."/>
            <person name="Kuwar S.S."/>
            <person name="Lee S.L."/>
            <person name="Lehman R."/>
            <person name="Li K."/>
            <person name="Li Z."/>
            <person name="Liang H."/>
            <person name="Lovelace S."/>
            <person name="Lu Z."/>
            <person name="Mansfield J.H."/>
            <person name="McCulloch K.J."/>
            <person name="Mathew T."/>
            <person name="Morton B."/>
            <person name="Muzny D.M."/>
            <person name="Neunemann D."/>
            <person name="Ongeri F."/>
            <person name="Pauchet Y."/>
            <person name="Pu L.L."/>
            <person name="Pyrousis I."/>
            <person name="Rao X.J."/>
            <person name="Redding A."/>
            <person name="Roesel C."/>
            <person name="Sanchez-Gracia A."/>
            <person name="Schaack S."/>
            <person name="Shukla A."/>
            <person name="Tetreau G."/>
            <person name="Wang Y."/>
            <person name="Xiong G.H."/>
            <person name="Traut W."/>
            <person name="Walsh T.K."/>
            <person name="Worley K.C."/>
            <person name="Wu D."/>
            <person name="Wu W."/>
            <person name="Wu Y.Q."/>
            <person name="Zhang X."/>
            <person name="Zou Z."/>
            <person name="Zucker H."/>
            <person name="Briscoe A.D."/>
            <person name="Burmester T."/>
            <person name="Clem R.J."/>
            <person name="Feyereisen R."/>
            <person name="Grimmelikhuijzen C.J.P."/>
            <person name="Hamodrakas S.J."/>
            <person name="Hansson B.S."/>
            <person name="Huguet E."/>
            <person name="Jermiin L.S."/>
            <person name="Lan Q."/>
            <person name="Lehman H.K."/>
            <person name="Lorenzen M."/>
            <person name="Merzendorfer H."/>
            <person name="Michalopoulos I."/>
            <person name="Morton D.B."/>
            <person name="Muthukrishnan S."/>
            <person name="Oakeshott J.G."/>
            <person name="Palmer W."/>
            <person name="Park Y."/>
            <person name="Passarelli A.L."/>
            <person name="Rozas J."/>
            <person name="Schwartz L.M."/>
            <person name="Smith W."/>
            <person name="Southgate A."/>
            <person name="Vilcinskas A."/>
            <person name="Vogt R."/>
            <person name="Wang P."/>
            <person name="Werren J."/>
            <person name="Yu X.Q."/>
            <person name="Zhou J.J."/>
            <person name="Brown S.J."/>
            <person name="Scherer S.E."/>
            <person name="Richards S."/>
            <person name="Blissard G.W."/>
        </authorList>
    </citation>
    <scope>NUCLEOTIDE SEQUENCE</scope>
</reference>
<evidence type="ECO:0000256" key="6">
    <source>
        <dbReference type="RuleBase" id="RU361235"/>
    </source>
</evidence>
<proteinExistence type="inferred from homology"/>
<evidence type="ECO:0000256" key="5">
    <source>
        <dbReference type="ARBA" id="ARBA00023180"/>
    </source>
</evidence>
<evidence type="ECO:0000259" key="7">
    <source>
        <dbReference type="Pfam" id="PF00135"/>
    </source>
</evidence>
<keyword evidence="9" id="KW-1185">Reference proteome</keyword>
<protein>
    <recommendedName>
        <fullName evidence="6">Carboxylic ester hydrolase</fullName>
        <ecNumber evidence="6">3.1.1.-</ecNumber>
    </recommendedName>
</protein>
<dbReference type="GO" id="GO:0052689">
    <property type="term" value="F:carboxylic ester hydrolase activity"/>
    <property type="evidence" value="ECO:0007669"/>
    <property type="project" value="UniProtKB-KW"/>
</dbReference>
<dbReference type="InterPro" id="IPR019826">
    <property type="entry name" value="Carboxylesterase_B_AS"/>
</dbReference>
<evidence type="ECO:0000256" key="4">
    <source>
        <dbReference type="ARBA" id="ARBA00023157"/>
    </source>
</evidence>
<name>A0A921YZW6_MANSE</name>
<evidence type="ECO:0000256" key="2">
    <source>
        <dbReference type="ARBA" id="ARBA00022487"/>
    </source>
</evidence>
<comment type="caution">
    <text evidence="8">The sequence shown here is derived from an EMBL/GenBank/DDBJ whole genome shotgun (WGS) entry which is preliminary data.</text>
</comment>
<keyword evidence="5" id="KW-0325">Glycoprotein</keyword>
<keyword evidence="3 6" id="KW-0378">Hydrolase</keyword>
<dbReference type="Proteomes" id="UP000791440">
    <property type="component" value="Unassembled WGS sequence"/>
</dbReference>
<feature type="domain" description="Carboxylesterase type B" evidence="7">
    <location>
        <begin position="25"/>
        <end position="526"/>
    </location>
</feature>
<dbReference type="EMBL" id="JH668349">
    <property type="protein sequence ID" value="KAG6447804.1"/>
    <property type="molecule type" value="Genomic_DNA"/>
</dbReference>
<dbReference type="PROSITE" id="PS00122">
    <property type="entry name" value="CARBOXYLESTERASE_B_1"/>
    <property type="match status" value="1"/>
</dbReference>
<feature type="signal peptide" evidence="6">
    <location>
        <begin position="1"/>
        <end position="20"/>
    </location>
</feature>
<dbReference type="EC" id="3.1.1.-" evidence="6"/>
<reference evidence="8" key="2">
    <citation type="submission" date="2020-12" db="EMBL/GenBank/DDBJ databases">
        <authorList>
            <person name="Kanost M."/>
        </authorList>
    </citation>
    <scope>NUCLEOTIDE SEQUENCE</scope>
</reference>
<dbReference type="PANTHER" id="PTHR43142:SF1">
    <property type="entry name" value="CARBOXYLIC ESTER HYDROLASE"/>
    <property type="match status" value="1"/>
</dbReference>
<dbReference type="PANTHER" id="PTHR43142">
    <property type="entry name" value="CARBOXYLIC ESTER HYDROLASE"/>
    <property type="match status" value="1"/>
</dbReference>
<dbReference type="Pfam" id="PF00135">
    <property type="entry name" value="COesterase"/>
    <property type="match status" value="1"/>
</dbReference>
<gene>
    <name evidence="8" type="ORF">O3G_MSEX005198</name>
</gene>
<dbReference type="InterPro" id="IPR002018">
    <property type="entry name" value="CarbesteraseB"/>
</dbReference>
<sequence length="555" mass="62881">MISYACFIFLSLCLFHNVESSARIDPLVETKVGLIRGLRSGNGQYSMFMGIPFGQVNASNPFGAASEHPHFNDVFEAYSDTSVCPQIYQFNNSVAGHLDCLRLNIYVPSSATSKNRLPVMVWLYGGSFRRGFGGRVMFGPDFLVRHDVILVTVNYRVGPYGFMCLDIPEVPGNQGLKDQFMGMRWIKDNIEAFGGDVNKITLFGESAGAHSVELHVRSSKEKLYNKIIIQSGSAVAATVLIPPDREAPIKLADKLGFATNDVYEALAFLTSLDTNLVIAASIELGFLFKPCVEREFEGVDSFITSSWIEAPVPKIANVPVMIGFNEHELMYDYVNKNDANFNSLNIFSDYLDQAFDFNMETRTDLEKIVRHFYLGDAAMSKDVTWSLINFDSDFTYIHPVQRSINKFIESAAGDVFYYMFSYSGGRNFYKIYNNILEGGASHADELGYLFNMSYLTEEPTHEDQLIIDRMTTMWTNFAKFSKPTPEATNLIPVVWTPVTNKSYNYLRIDTELKVGSRPFNDRMAFWDLFYDMNRDAQKKFEPIEVRRMTQSQGTL</sequence>
<keyword evidence="4" id="KW-1015">Disulfide bond</keyword>
<feature type="chain" id="PRO_5038167795" description="Carboxylic ester hydrolase" evidence="6">
    <location>
        <begin position="21"/>
        <end position="555"/>
    </location>
</feature>
<dbReference type="AlphaFoldDB" id="A0A921YZW6"/>
<evidence type="ECO:0000313" key="8">
    <source>
        <dbReference type="EMBL" id="KAG6447804.1"/>
    </source>
</evidence>
<evidence type="ECO:0000313" key="9">
    <source>
        <dbReference type="Proteomes" id="UP000791440"/>
    </source>
</evidence>
<organism evidence="8 9">
    <name type="scientific">Manduca sexta</name>
    <name type="common">Tobacco hawkmoth</name>
    <name type="synonym">Tobacco hornworm</name>
    <dbReference type="NCBI Taxonomy" id="7130"/>
    <lineage>
        <taxon>Eukaryota</taxon>
        <taxon>Metazoa</taxon>
        <taxon>Ecdysozoa</taxon>
        <taxon>Arthropoda</taxon>
        <taxon>Hexapoda</taxon>
        <taxon>Insecta</taxon>
        <taxon>Pterygota</taxon>
        <taxon>Neoptera</taxon>
        <taxon>Endopterygota</taxon>
        <taxon>Lepidoptera</taxon>
        <taxon>Glossata</taxon>
        <taxon>Ditrysia</taxon>
        <taxon>Bombycoidea</taxon>
        <taxon>Sphingidae</taxon>
        <taxon>Sphinginae</taxon>
        <taxon>Sphingini</taxon>
        <taxon>Manduca</taxon>
    </lineage>
</organism>
<accession>A0A921YZW6</accession>
<keyword evidence="6" id="KW-0732">Signal</keyword>
<evidence type="ECO:0000256" key="3">
    <source>
        <dbReference type="ARBA" id="ARBA00022801"/>
    </source>
</evidence>
<evidence type="ECO:0000256" key="1">
    <source>
        <dbReference type="ARBA" id="ARBA00005964"/>
    </source>
</evidence>
<comment type="similarity">
    <text evidence="1 6">Belongs to the type-B carboxylesterase/lipase family.</text>
</comment>
<keyword evidence="2" id="KW-0719">Serine esterase</keyword>